<protein>
    <submittedName>
        <fullName evidence="1">Uncharacterized protein</fullName>
    </submittedName>
</protein>
<dbReference type="Proteomes" id="UP000217076">
    <property type="component" value="Unassembled WGS sequence"/>
</dbReference>
<evidence type="ECO:0000313" key="1">
    <source>
        <dbReference type="EMBL" id="SDH74552.1"/>
    </source>
</evidence>
<proteinExistence type="predicted"/>
<organism evidence="1 2">
    <name type="scientific">Roseospirillum parvum</name>
    <dbReference type="NCBI Taxonomy" id="83401"/>
    <lineage>
        <taxon>Bacteria</taxon>
        <taxon>Pseudomonadati</taxon>
        <taxon>Pseudomonadota</taxon>
        <taxon>Alphaproteobacteria</taxon>
        <taxon>Rhodospirillales</taxon>
        <taxon>Rhodospirillaceae</taxon>
        <taxon>Roseospirillum</taxon>
    </lineage>
</organism>
<dbReference type="AlphaFoldDB" id="A0A1G8EXD0"/>
<keyword evidence="2" id="KW-1185">Reference proteome</keyword>
<evidence type="ECO:0000313" key="2">
    <source>
        <dbReference type="Proteomes" id="UP000217076"/>
    </source>
</evidence>
<reference evidence="2" key="1">
    <citation type="submission" date="2016-10" db="EMBL/GenBank/DDBJ databases">
        <authorList>
            <person name="Varghese N."/>
            <person name="Submissions S."/>
        </authorList>
    </citation>
    <scope>NUCLEOTIDE SEQUENCE [LARGE SCALE GENOMIC DNA]</scope>
    <source>
        <strain evidence="2">930I</strain>
    </source>
</reference>
<gene>
    <name evidence="1" type="ORF">SAMN05421742_11171</name>
</gene>
<name>A0A1G8EXD0_9PROT</name>
<dbReference type="EMBL" id="FNCV01000011">
    <property type="protein sequence ID" value="SDH74552.1"/>
    <property type="molecule type" value="Genomic_DNA"/>
</dbReference>
<dbReference type="STRING" id="83401.SAMN05421742_11171"/>
<accession>A0A1G8EXD0</accession>
<dbReference type="RefSeq" id="WP_092621267.1">
    <property type="nucleotide sequence ID" value="NZ_FNCV01000011.1"/>
</dbReference>
<sequence length="221" mass="22761">MDRADHLAAIQALLADASGAVAAGDVARALDQAVARLSADAPRRHSARLTVEARDAGHHQLTLPADVRGVPGLEHPPDQAPPAALPGGLWRHLPAVGLVVIRAQAGPAVGDEVLAHLVSPYLLSDTEATVPDALAEPLQCLAAALLLRQLANATAGEEVSTLAADTVDHGGRSARYAARARDLAGVYAAAIKAQVPRSACAARDLPPRFGRLVSRAYGGPR</sequence>